<dbReference type="EnsemblBacteria" id="AAC06752">
    <property type="protein sequence ID" value="AAC06752"/>
    <property type="gene ID" value="aq_515"/>
</dbReference>
<sequence length="374" mass="43869">MIINIMERLIMNSIYIDGLFYKGSGIGRYYEFSIQELSQYAIIYIYVPMKFKNEFYQQFGNNDKIVPISTKYEKFSLKGLLIQSKILKSLENKVYLFFFPHINLPLYISQNTVVTVHDLRPFTEYWDRGEFKKLIIKKLFFDRAIKYSKAIISISKTTKNDLLKFYSEVQNKIVVIYETFSINKKSTETKQNIVGDYLLYVGQFKKHKNLDRLLKAFSMIKNKIKCKLVIAGKKDNIDIYNSIKSLNLGDRVVVIKNPSDGELINLYKNAKFFISPSLYEGFGLPPLESLNYDVPVILSDIPVFREIYEDIAIYFNPFSEENIAEKIIFALSNYNSIKQKTVSEKDKIFNKFEKRKIVKQYLELFNKIIKGELA</sequence>
<dbReference type="Proteomes" id="UP000000798">
    <property type="component" value="Chromosome"/>
</dbReference>
<organism evidence="3 4">
    <name type="scientific">Aquifex aeolicus (strain VF5)</name>
    <dbReference type="NCBI Taxonomy" id="224324"/>
    <lineage>
        <taxon>Bacteria</taxon>
        <taxon>Pseudomonadati</taxon>
        <taxon>Aquificota</taxon>
        <taxon>Aquificia</taxon>
        <taxon>Aquificales</taxon>
        <taxon>Aquificaceae</taxon>
        <taxon>Aquifex</taxon>
    </lineage>
</organism>
<evidence type="ECO:0000313" key="4">
    <source>
        <dbReference type="Proteomes" id="UP000000798"/>
    </source>
</evidence>
<keyword evidence="3" id="KW-0328">Glycosyltransferase</keyword>
<dbReference type="CDD" id="cd03809">
    <property type="entry name" value="GT4_MtfB-like"/>
    <property type="match status" value="1"/>
</dbReference>
<dbReference type="CAZy" id="GT4">
    <property type="family name" value="Glycosyltransferase Family 4"/>
</dbReference>
<dbReference type="AlphaFoldDB" id="O66801"/>
<protein>
    <submittedName>
        <fullName evidence="3">Mannosyltransferase B</fullName>
    </submittedName>
</protein>
<evidence type="ECO:0000313" key="3">
    <source>
        <dbReference type="EMBL" id="AAC06752.1"/>
    </source>
</evidence>
<dbReference type="eggNOG" id="COG0438">
    <property type="taxonomic scope" value="Bacteria"/>
</dbReference>
<dbReference type="PANTHER" id="PTHR46401">
    <property type="entry name" value="GLYCOSYLTRANSFERASE WBBK-RELATED"/>
    <property type="match status" value="1"/>
</dbReference>
<gene>
    <name evidence="3" type="primary">mtfB</name>
    <name evidence="3" type="ordered locus">aq_515</name>
</gene>
<accession>O66801</accession>
<dbReference type="PATRIC" id="fig|224324.8.peg.423"/>
<dbReference type="Gene3D" id="3.40.50.2000">
    <property type="entry name" value="Glycogen Phosphorylase B"/>
    <property type="match status" value="2"/>
</dbReference>
<evidence type="ECO:0000259" key="2">
    <source>
        <dbReference type="Pfam" id="PF00534"/>
    </source>
</evidence>
<dbReference type="PIR" id="E70346">
    <property type="entry name" value="E70346"/>
</dbReference>
<dbReference type="GO" id="GO:0009103">
    <property type="term" value="P:lipopolysaccharide biosynthetic process"/>
    <property type="evidence" value="ECO:0000318"/>
    <property type="project" value="GO_Central"/>
</dbReference>
<dbReference type="STRING" id="224324.aq_515"/>
<reference evidence="3 4" key="1">
    <citation type="journal article" date="1998" name="Nature">
        <title>The complete genome of the hyperthermophilic bacterium Aquifex aeolicus.</title>
        <authorList>
            <person name="Deckert G."/>
            <person name="Warren P.V."/>
            <person name="Gaasterland T."/>
            <person name="Young W.G."/>
            <person name="Lenox A.L."/>
            <person name="Graham D.E."/>
            <person name="Overbeek R."/>
            <person name="Snead M.A."/>
            <person name="Keller M."/>
            <person name="Aujay M."/>
            <person name="Huber R."/>
            <person name="Feldman R.A."/>
            <person name="Short J.M."/>
            <person name="Olson G.J."/>
            <person name="Swanson R.V."/>
        </authorList>
    </citation>
    <scope>NUCLEOTIDE SEQUENCE [LARGE SCALE GENOMIC DNA]</scope>
    <source>
        <strain evidence="3 4">VF5</strain>
    </source>
</reference>
<dbReference type="InParanoid" id="O66801"/>
<dbReference type="OrthoDB" id="9797829at2"/>
<evidence type="ECO:0000256" key="1">
    <source>
        <dbReference type="ARBA" id="ARBA00022679"/>
    </source>
</evidence>
<dbReference type="SUPFAM" id="SSF53756">
    <property type="entry name" value="UDP-Glycosyltransferase/glycogen phosphorylase"/>
    <property type="match status" value="1"/>
</dbReference>
<dbReference type="EMBL" id="AE000657">
    <property type="protein sequence ID" value="AAC06752.1"/>
    <property type="molecule type" value="Genomic_DNA"/>
</dbReference>
<keyword evidence="1" id="KW-0808">Transferase</keyword>
<dbReference type="PANTHER" id="PTHR46401:SF2">
    <property type="entry name" value="GLYCOSYLTRANSFERASE WBBK-RELATED"/>
    <property type="match status" value="1"/>
</dbReference>
<dbReference type="HOGENOM" id="CLU_009583_27_5_0"/>
<feature type="domain" description="Glycosyl transferase family 1" evidence="2">
    <location>
        <begin position="196"/>
        <end position="337"/>
    </location>
</feature>
<dbReference type="GO" id="GO:0016757">
    <property type="term" value="F:glycosyltransferase activity"/>
    <property type="evidence" value="ECO:0000318"/>
    <property type="project" value="GO_Central"/>
</dbReference>
<dbReference type="Pfam" id="PF00534">
    <property type="entry name" value="Glycos_transf_1"/>
    <property type="match status" value="1"/>
</dbReference>
<dbReference type="InterPro" id="IPR001296">
    <property type="entry name" value="Glyco_trans_1"/>
</dbReference>
<proteinExistence type="predicted"/>
<name>O66801_AQUAE</name>
<dbReference type="KEGG" id="aae:aq_515"/>
<keyword evidence="4" id="KW-1185">Reference proteome</keyword>